<dbReference type="EMBL" id="CP021018">
    <property type="protein sequence ID" value="ATS87024.1"/>
    <property type="molecule type" value="Genomic_DNA"/>
</dbReference>
<protein>
    <submittedName>
        <fullName evidence="2">Uncharacterized protein</fullName>
    </submittedName>
</protein>
<name>A0A808FB73_XANCI</name>
<evidence type="ECO:0000256" key="1">
    <source>
        <dbReference type="SAM" id="MobiDB-lite"/>
    </source>
</evidence>
<sequence>MPNSKSRSKALLTNSAATSRPSKVKIASTLAITVGALRNTLPIPPPICTASLDSAAAASNAYSAANNHKNGERSCSRSSKRRNARIMAVLRQAANACLRRRWK</sequence>
<proteinExistence type="predicted"/>
<feature type="region of interest" description="Disordered" evidence="1">
    <location>
        <begin position="64"/>
        <end position="83"/>
    </location>
</feature>
<organism evidence="2">
    <name type="scientific">Xanthomonas citri pv. phaseoli var. fuscans</name>
    <dbReference type="NCBI Taxonomy" id="473423"/>
    <lineage>
        <taxon>Bacteria</taxon>
        <taxon>Pseudomonadati</taxon>
        <taxon>Pseudomonadota</taxon>
        <taxon>Gammaproteobacteria</taxon>
        <taxon>Lysobacterales</taxon>
        <taxon>Lysobacteraceae</taxon>
        <taxon>Xanthomonas</taxon>
    </lineage>
</organism>
<reference evidence="2" key="1">
    <citation type="journal article" date="2017" name="BMC Genomics">
        <title>Xanthomonas adaptation to common bean is associated with horizontal transfers of genes encoding TAL effectors.</title>
        <authorList>
            <person name="Ruh M."/>
            <person name="Briand M."/>
            <person name="Bonneau S."/>
            <person name="Jacques M.A."/>
            <person name="Chen N.W.G."/>
        </authorList>
    </citation>
    <scope>NUCLEOTIDE SEQUENCE [LARGE SCALE GENOMIC DNA]</scope>
    <source>
        <strain evidence="2">CFBP6167</strain>
    </source>
</reference>
<evidence type="ECO:0000313" key="2">
    <source>
        <dbReference type="EMBL" id="ATS87024.1"/>
    </source>
</evidence>
<dbReference type="AlphaFoldDB" id="A0A808FB73"/>
<accession>A0A808FB73</accession>
<gene>
    <name evidence="2" type="ORF">XcfCFBP6167P_00585</name>
</gene>